<dbReference type="InterPro" id="IPR008599">
    <property type="entry name" value="Diacid_rec"/>
</dbReference>
<organism evidence="5 6">
    <name type="scientific">Cohnella hongkongensis</name>
    <dbReference type="NCBI Taxonomy" id="178337"/>
    <lineage>
        <taxon>Bacteria</taxon>
        <taxon>Bacillati</taxon>
        <taxon>Bacillota</taxon>
        <taxon>Bacilli</taxon>
        <taxon>Bacillales</taxon>
        <taxon>Paenibacillaceae</taxon>
        <taxon>Cohnella</taxon>
    </lineage>
</organism>
<comment type="caution">
    <text evidence="5">The sequence shown here is derived from an EMBL/GenBank/DDBJ whole genome shotgun (WGS) entry which is preliminary data.</text>
</comment>
<dbReference type="Pfam" id="PF17853">
    <property type="entry name" value="GGDEF_2"/>
    <property type="match status" value="1"/>
</dbReference>
<comment type="similarity">
    <text evidence="1">Belongs to the CdaR family.</text>
</comment>
<dbReference type="SUPFAM" id="SSF46689">
    <property type="entry name" value="Homeodomain-like"/>
    <property type="match status" value="1"/>
</dbReference>
<evidence type="ECO:0000313" key="6">
    <source>
        <dbReference type="Proteomes" id="UP001596028"/>
    </source>
</evidence>
<dbReference type="Pfam" id="PF13556">
    <property type="entry name" value="HTH_30"/>
    <property type="match status" value="1"/>
</dbReference>
<evidence type="ECO:0000259" key="4">
    <source>
        <dbReference type="Pfam" id="PF17853"/>
    </source>
</evidence>
<protein>
    <submittedName>
        <fullName evidence="5">CdaR family transcriptional regulator</fullName>
    </submittedName>
</protein>
<gene>
    <name evidence="5" type="ORF">ACFO3S_13785</name>
</gene>
<feature type="domain" description="CdaR GGDEF-like" evidence="4">
    <location>
        <begin position="140"/>
        <end position="258"/>
    </location>
</feature>
<dbReference type="InterPro" id="IPR009057">
    <property type="entry name" value="Homeodomain-like_sf"/>
</dbReference>
<reference evidence="6" key="1">
    <citation type="journal article" date="2019" name="Int. J. Syst. Evol. Microbiol.">
        <title>The Global Catalogue of Microorganisms (GCM) 10K type strain sequencing project: providing services to taxonomists for standard genome sequencing and annotation.</title>
        <authorList>
            <consortium name="The Broad Institute Genomics Platform"/>
            <consortium name="The Broad Institute Genome Sequencing Center for Infectious Disease"/>
            <person name="Wu L."/>
            <person name="Ma J."/>
        </authorList>
    </citation>
    <scope>NUCLEOTIDE SEQUENCE [LARGE SCALE GENOMIC DNA]</scope>
    <source>
        <strain evidence="6">CCUG 49571</strain>
    </source>
</reference>
<dbReference type="PANTHER" id="PTHR33744">
    <property type="entry name" value="CARBOHYDRATE DIACID REGULATOR"/>
    <property type="match status" value="1"/>
</dbReference>
<feature type="domain" description="PucR C-terminal helix-turn-helix" evidence="3">
    <location>
        <begin position="306"/>
        <end position="360"/>
    </location>
</feature>
<dbReference type="InterPro" id="IPR042070">
    <property type="entry name" value="PucR_C-HTH_sf"/>
</dbReference>
<sequence>MLSKELAEEIAADTFKRLKLPINLMDTSACIVASSDPARVGAYHAAAEEAIRTGRPVSVDGSVAKLRGVQPGVNLPFRYEDKVAGVVGITGDPDKVEPFGELVAMTVELMLRQRMLGLRHEWRQTLEELALEEAFRHDRTDDTLLNQRLAALGVPVRMPIHAAEIGLADSEALNGREPLLPVLRERLPDGAALVSRVSPTRFVLLLFGLEEPECLRRLSSLFQQLTALGLSCRIGVSSPADRLDLLPLIRDEAGQALRFGEADLFAEGPVPYARIEAEAFLQSVPAAQRSRLAARYGAALDEKMRSTLRALFACDLNLAETVRALGVHRNTLLYRLEQIGERTGLNPRRFRDALLLQFILWLSEKEAR</sequence>
<dbReference type="InterPro" id="IPR041522">
    <property type="entry name" value="CdaR_GGDEF"/>
</dbReference>
<dbReference type="Pfam" id="PF05651">
    <property type="entry name" value="Diacid_rec"/>
    <property type="match status" value="1"/>
</dbReference>
<dbReference type="RefSeq" id="WP_378096889.1">
    <property type="nucleotide sequence ID" value="NZ_JBHSEP010000009.1"/>
</dbReference>
<evidence type="ECO:0000259" key="2">
    <source>
        <dbReference type="Pfam" id="PF05651"/>
    </source>
</evidence>
<dbReference type="Gene3D" id="1.10.10.2840">
    <property type="entry name" value="PucR C-terminal helix-turn-helix domain"/>
    <property type="match status" value="1"/>
</dbReference>
<name>A0ABV9FGL3_9BACL</name>
<evidence type="ECO:0000313" key="5">
    <source>
        <dbReference type="EMBL" id="MFC4599319.1"/>
    </source>
</evidence>
<dbReference type="InterPro" id="IPR025736">
    <property type="entry name" value="PucR_C-HTH_dom"/>
</dbReference>
<evidence type="ECO:0000259" key="3">
    <source>
        <dbReference type="Pfam" id="PF13556"/>
    </source>
</evidence>
<accession>A0ABV9FGL3</accession>
<feature type="domain" description="Putative sugar diacid recognition" evidence="2">
    <location>
        <begin position="2"/>
        <end position="129"/>
    </location>
</feature>
<keyword evidence="6" id="KW-1185">Reference proteome</keyword>
<dbReference type="InterPro" id="IPR051448">
    <property type="entry name" value="CdaR-like_regulators"/>
</dbReference>
<dbReference type="EMBL" id="JBHSEP010000009">
    <property type="protein sequence ID" value="MFC4599319.1"/>
    <property type="molecule type" value="Genomic_DNA"/>
</dbReference>
<dbReference type="Proteomes" id="UP001596028">
    <property type="component" value="Unassembled WGS sequence"/>
</dbReference>
<dbReference type="PANTHER" id="PTHR33744:SF15">
    <property type="entry name" value="CARBOHYDRATE DIACID REGULATOR"/>
    <property type="match status" value="1"/>
</dbReference>
<proteinExistence type="inferred from homology"/>
<evidence type="ECO:0000256" key="1">
    <source>
        <dbReference type="ARBA" id="ARBA00006754"/>
    </source>
</evidence>